<feature type="domain" description="Transcriptional regulator HTH-type FeoC" evidence="1">
    <location>
        <begin position="2"/>
        <end position="68"/>
    </location>
</feature>
<evidence type="ECO:0000259" key="1">
    <source>
        <dbReference type="Pfam" id="PF09012"/>
    </source>
</evidence>
<evidence type="ECO:0000313" key="3">
    <source>
        <dbReference type="Proteomes" id="UP000000238"/>
    </source>
</evidence>
<dbReference type="HOGENOM" id="CLU_171661_2_0_6"/>
<protein>
    <recommendedName>
        <fullName evidence="1">Transcriptional regulator HTH-type FeoC domain-containing protein</fullName>
    </recommendedName>
</protein>
<dbReference type="EMBL" id="CP000155">
    <property type="protein sequence ID" value="ABC30564.1"/>
    <property type="molecule type" value="Genomic_DNA"/>
</dbReference>
<dbReference type="InterPro" id="IPR036390">
    <property type="entry name" value="WH_DNA-bd_sf"/>
</dbReference>
<dbReference type="AlphaFoldDB" id="Q2SFL0"/>
<accession>Q2SFL0</accession>
<dbReference type="InterPro" id="IPR015102">
    <property type="entry name" value="Tscrpt_reg_HTH_FeoC"/>
</dbReference>
<gene>
    <name evidence="2" type="ordered locus">HCH_03836</name>
</gene>
<dbReference type="SUPFAM" id="SSF46785">
    <property type="entry name" value="Winged helix' DNA-binding domain"/>
    <property type="match status" value="1"/>
</dbReference>
<dbReference type="Proteomes" id="UP000000238">
    <property type="component" value="Chromosome"/>
</dbReference>
<dbReference type="Gene3D" id="1.10.10.10">
    <property type="entry name" value="Winged helix-like DNA-binding domain superfamily/Winged helix DNA-binding domain"/>
    <property type="match status" value="1"/>
</dbReference>
<dbReference type="KEGG" id="hch:HCH_03836"/>
<dbReference type="STRING" id="349521.HCH_03836"/>
<dbReference type="eggNOG" id="ENOG50303G9">
    <property type="taxonomic scope" value="Bacteria"/>
</dbReference>
<dbReference type="RefSeq" id="WP_011397631.1">
    <property type="nucleotide sequence ID" value="NC_007645.1"/>
</dbReference>
<organism evidence="2 3">
    <name type="scientific">Hahella chejuensis (strain KCTC 2396)</name>
    <dbReference type="NCBI Taxonomy" id="349521"/>
    <lineage>
        <taxon>Bacteria</taxon>
        <taxon>Pseudomonadati</taxon>
        <taxon>Pseudomonadota</taxon>
        <taxon>Gammaproteobacteria</taxon>
        <taxon>Oceanospirillales</taxon>
        <taxon>Hahellaceae</taxon>
        <taxon>Hahella</taxon>
    </lineage>
</organism>
<dbReference type="InterPro" id="IPR036388">
    <property type="entry name" value="WH-like_DNA-bd_sf"/>
</dbReference>
<sequence>MILSEIRAYLQTHKRAALKDMACRFNTEPDALRGMLDKWIAKGRVEKLPQGTPCSGCTLCDPGDIEIYVWKEAICLPD</sequence>
<reference evidence="2 3" key="1">
    <citation type="journal article" date="2005" name="Nucleic Acids Res.">
        <title>Genomic blueprint of Hahella chejuensis, a marine microbe producing an algicidal agent.</title>
        <authorList>
            <person name="Jeong H."/>
            <person name="Yim J.H."/>
            <person name="Lee C."/>
            <person name="Choi S.-H."/>
            <person name="Park Y.K."/>
            <person name="Yoon S.H."/>
            <person name="Hur C.-G."/>
            <person name="Kang H.-Y."/>
            <person name="Kim D."/>
            <person name="Lee H.H."/>
            <person name="Park K.H."/>
            <person name="Park S.-H."/>
            <person name="Park H.-S."/>
            <person name="Lee H.K."/>
            <person name="Oh T.K."/>
            <person name="Kim J.F."/>
        </authorList>
    </citation>
    <scope>NUCLEOTIDE SEQUENCE [LARGE SCALE GENOMIC DNA]</scope>
    <source>
        <strain evidence="2 3">KCTC 2396</strain>
    </source>
</reference>
<dbReference type="OrthoDB" id="467062at2"/>
<proteinExistence type="predicted"/>
<dbReference type="Pfam" id="PF09012">
    <property type="entry name" value="FeoC"/>
    <property type="match status" value="1"/>
</dbReference>
<evidence type="ECO:0000313" key="2">
    <source>
        <dbReference type="EMBL" id="ABC30564.1"/>
    </source>
</evidence>
<keyword evidence="3" id="KW-1185">Reference proteome</keyword>
<name>Q2SFL0_HAHCH</name>